<keyword evidence="9" id="KW-0808">Transferase</keyword>
<keyword evidence="7 8" id="KW-0503">Monooxygenase</keyword>
<evidence type="ECO:0000256" key="7">
    <source>
        <dbReference type="ARBA" id="ARBA00023033"/>
    </source>
</evidence>
<dbReference type="InterPro" id="IPR036396">
    <property type="entry name" value="Cyt_P450_sf"/>
</dbReference>
<keyword evidence="10" id="KW-1185">Reference proteome</keyword>
<evidence type="ECO:0000256" key="1">
    <source>
        <dbReference type="ARBA" id="ARBA00001971"/>
    </source>
</evidence>
<dbReference type="PRINTS" id="PR00385">
    <property type="entry name" value="P450"/>
</dbReference>
<evidence type="ECO:0000313" key="9">
    <source>
        <dbReference type="EMBL" id="KAL0572920.1"/>
    </source>
</evidence>
<dbReference type="CDD" id="cd11063">
    <property type="entry name" value="CYP52"/>
    <property type="match status" value="1"/>
</dbReference>
<comment type="similarity">
    <text evidence="2 8">Belongs to the cytochrome P450 family.</text>
</comment>
<comment type="cofactor">
    <cofactor evidence="1">
        <name>heme</name>
        <dbReference type="ChEBI" id="CHEBI:30413"/>
    </cofactor>
</comment>
<evidence type="ECO:0000256" key="8">
    <source>
        <dbReference type="RuleBase" id="RU000461"/>
    </source>
</evidence>
<dbReference type="Proteomes" id="UP001465976">
    <property type="component" value="Unassembled WGS sequence"/>
</dbReference>
<evidence type="ECO:0000256" key="5">
    <source>
        <dbReference type="ARBA" id="ARBA00023002"/>
    </source>
</evidence>
<organism evidence="9 10">
    <name type="scientific">Marasmius crinis-equi</name>
    <dbReference type="NCBI Taxonomy" id="585013"/>
    <lineage>
        <taxon>Eukaryota</taxon>
        <taxon>Fungi</taxon>
        <taxon>Dikarya</taxon>
        <taxon>Basidiomycota</taxon>
        <taxon>Agaricomycotina</taxon>
        <taxon>Agaricomycetes</taxon>
        <taxon>Agaricomycetidae</taxon>
        <taxon>Agaricales</taxon>
        <taxon>Marasmiineae</taxon>
        <taxon>Marasmiaceae</taxon>
        <taxon>Marasmius</taxon>
    </lineage>
</organism>
<reference evidence="9 10" key="1">
    <citation type="submission" date="2024-02" db="EMBL/GenBank/DDBJ databases">
        <title>A draft genome for the cacao thread blight pathogen Marasmius crinis-equi.</title>
        <authorList>
            <person name="Cohen S.P."/>
            <person name="Baruah I.K."/>
            <person name="Amoako-Attah I."/>
            <person name="Bukari Y."/>
            <person name="Meinhardt L.W."/>
            <person name="Bailey B.A."/>
        </authorList>
    </citation>
    <scope>NUCLEOTIDE SEQUENCE [LARGE SCALE GENOMIC DNA]</scope>
    <source>
        <strain evidence="9 10">GH-76</strain>
    </source>
</reference>
<evidence type="ECO:0000313" key="10">
    <source>
        <dbReference type="Proteomes" id="UP001465976"/>
    </source>
</evidence>
<dbReference type="EC" id="1.14.14.1" evidence="9"/>
<evidence type="ECO:0000256" key="6">
    <source>
        <dbReference type="ARBA" id="ARBA00023004"/>
    </source>
</evidence>
<dbReference type="GO" id="GO:0016301">
    <property type="term" value="F:kinase activity"/>
    <property type="evidence" value="ECO:0007669"/>
    <property type="project" value="UniProtKB-KW"/>
</dbReference>
<dbReference type="Gene3D" id="1.10.630.10">
    <property type="entry name" value="Cytochrome P450"/>
    <property type="match status" value="1"/>
</dbReference>
<keyword evidence="3 8" id="KW-0349">Heme</keyword>
<keyword evidence="6 8" id="KW-0408">Iron</keyword>
<dbReference type="GO" id="GO:0016712">
    <property type="term" value="F:oxidoreductase activity, acting on paired donors, with incorporation or reduction of molecular oxygen, reduced flavin or flavoprotein as one donor, and incorporation of one atom of oxygen"/>
    <property type="evidence" value="ECO:0007669"/>
    <property type="project" value="UniProtKB-EC"/>
</dbReference>
<dbReference type="InterPro" id="IPR002401">
    <property type="entry name" value="Cyt_P450_E_grp-I"/>
</dbReference>
<keyword evidence="4 8" id="KW-0479">Metal-binding</keyword>
<protein>
    <submittedName>
        <fullName evidence="9">Protein kinase alk2</fullName>
        <ecNumber evidence="9">1.14.14.1</ecNumber>
    </submittedName>
</protein>
<dbReference type="InterPro" id="IPR001128">
    <property type="entry name" value="Cyt_P450"/>
</dbReference>
<keyword evidence="5 8" id="KW-0560">Oxidoreductase</keyword>
<dbReference type="PANTHER" id="PTHR24287">
    <property type="entry name" value="P450, PUTATIVE (EUROFUNG)-RELATED"/>
    <property type="match status" value="1"/>
</dbReference>
<keyword evidence="9" id="KW-0418">Kinase</keyword>
<evidence type="ECO:0000256" key="2">
    <source>
        <dbReference type="ARBA" id="ARBA00010617"/>
    </source>
</evidence>
<comment type="caution">
    <text evidence="9">The sequence shown here is derived from an EMBL/GenBank/DDBJ whole genome shotgun (WGS) entry which is preliminary data.</text>
</comment>
<dbReference type="InterPro" id="IPR017972">
    <property type="entry name" value="Cyt_P450_CS"/>
</dbReference>
<dbReference type="EMBL" id="JBAHYK010000565">
    <property type="protein sequence ID" value="KAL0572920.1"/>
    <property type="molecule type" value="Genomic_DNA"/>
</dbReference>
<dbReference type="PANTHER" id="PTHR24287:SF1">
    <property type="entry name" value="P450, PUTATIVE (EUROFUNG)-RELATED"/>
    <property type="match status" value="1"/>
</dbReference>
<dbReference type="PROSITE" id="PS00086">
    <property type="entry name" value="CYTOCHROME_P450"/>
    <property type="match status" value="1"/>
</dbReference>
<accession>A0ABR3FCW0</accession>
<name>A0ABR3FCW0_9AGAR</name>
<dbReference type="InterPro" id="IPR047146">
    <property type="entry name" value="Cyt_P450_E_CYP52_fungi"/>
</dbReference>
<dbReference type="Pfam" id="PF00067">
    <property type="entry name" value="p450"/>
    <property type="match status" value="1"/>
</dbReference>
<sequence>MPAIPPGFIWIARNVPPTLLPAAVTYVALRLLRDFHIFAPPTWLNTIACILSIPATFALSIVYKDWRDSRDAAARGAVLAPSVPYKGWGAMDKVTALVDDFQNGYLGEGTMSRDHETIGSTMTMNILWQKRIQTTEPLHIKTILATQFNSHPKGWATDNVLRSLLGTGVFNSDGEIWKFHRSMTRPYFTKDRISHFDNFDRHAEDALAQGKARLREGHPVDFQDLISRFTLDAASEFLYGKDVRSLSAGLVYPPNTPFATSATEDHPANAFAYAFREAQAISATRFFRSDSWPLWEFWEDKVEKHMRVCNAYIEPILTEALERKRERKEKGEAESEEGETLLDHLVNATEDKTLIRDEILNMMVAGRDTTACTLTMAVYMLTQHPDVLQRLRDEMLTKVGPSRRPTLEDMRDMKYMRAFVNETLRLYPPVPTNGRSTSEPVVWPGVNGSPPIYIPANTRTPYSVILTHRRKDLWGPDADLFDPDRFLDERLHKYLTPNPFIFVPFNAGPRICLGQQFAYNEISFFLVKLLQAFSTFELAEDVQKMPPAEWAKAGGRQALEKVMIRSTLTMHVEDGLWVRMGEAPQVEEP</sequence>
<proteinExistence type="inferred from homology"/>
<evidence type="ECO:0000256" key="3">
    <source>
        <dbReference type="ARBA" id="ARBA00022617"/>
    </source>
</evidence>
<dbReference type="PRINTS" id="PR00463">
    <property type="entry name" value="EP450I"/>
</dbReference>
<gene>
    <name evidence="9" type="primary">ALK2_3</name>
    <name evidence="9" type="ORF">V5O48_009033</name>
</gene>
<dbReference type="SUPFAM" id="SSF48264">
    <property type="entry name" value="Cytochrome P450"/>
    <property type="match status" value="1"/>
</dbReference>
<evidence type="ECO:0000256" key="4">
    <source>
        <dbReference type="ARBA" id="ARBA00022723"/>
    </source>
</evidence>